<evidence type="ECO:0000313" key="4">
    <source>
        <dbReference type="Proteomes" id="UP000494249"/>
    </source>
</evidence>
<keyword evidence="2" id="KW-0732">Signal</keyword>
<dbReference type="Proteomes" id="UP000494249">
    <property type="component" value="Unassembled WGS sequence"/>
</dbReference>
<proteinExistence type="predicted"/>
<reference evidence="3 4" key="1">
    <citation type="submission" date="2020-04" db="EMBL/GenBank/DDBJ databases">
        <authorList>
            <person name="De Canck E."/>
        </authorList>
    </citation>
    <scope>NUCLEOTIDE SEQUENCE [LARGE SCALE GENOMIC DNA]</scope>
    <source>
        <strain evidence="3 4">LMG 22037</strain>
    </source>
</reference>
<evidence type="ECO:0000313" key="3">
    <source>
        <dbReference type="EMBL" id="CAB3735126.1"/>
    </source>
</evidence>
<dbReference type="RefSeq" id="WP_035477188.1">
    <property type="nucleotide sequence ID" value="NZ_CADFGL010000048.1"/>
</dbReference>
<sequence length="123" mass="12654">MKKLILMLALASVASVAMAGKPVVIKDTRAGTSISGGPASGVLLTREGNACSLTEYKHSPDKPNQVALPVIVHRMFPCDARGNPLSGNVNEVRIGDGATALSRGGNIQQSTKGTGNTNSVVIE</sequence>
<gene>
    <name evidence="3" type="ORF">LMG22037_05936</name>
</gene>
<protein>
    <submittedName>
        <fullName evidence="3">Uncharacterized protein</fullName>
    </submittedName>
</protein>
<feature type="signal peptide" evidence="2">
    <location>
        <begin position="1"/>
        <end position="19"/>
    </location>
</feature>
<feature type="chain" id="PRO_5026991977" evidence="2">
    <location>
        <begin position="20"/>
        <end position="123"/>
    </location>
</feature>
<evidence type="ECO:0000256" key="1">
    <source>
        <dbReference type="SAM" id="MobiDB-lite"/>
    </source>
</evidence>
<feature type="region of interest" description="Disordered" evidence="1">
    <location>
        <begin position="103"/>
        <end position="123"/>
    </location>
</feature>
<feature type="compositionally biased region" description="Polar residues" evidence="1">
    <location>
        <begin position="105"/>
        <end position="123"/>
    </location>
</feature>
<evidence type="ECO:0000256" key="2">
    <source>
        <dbReference type="SAM" id="SignalP"/>
    </source>
</evidence>
<dbReference type="EMBL" id="CADIKB010000050">
    <property type="protein sequence ID" value="CAB3735126.1"/>
    <property type="molecule type" value="Genomic_DNA"/>
</dbReference>
<accession>A0A6J5CEE0</accession>
<organism evidence="3 4">
    <name type="scientific">Paraburkholderia phenoliruptrix</name>
    <dbReference type="NCBI Taxonomy" id="252970"/>
    <lineage>
        <taxon>Bacteria</taxon>
        <taxon>Pseudomonadati</taxon>
        <taxon>Pseudomonadota</taxon>
        <taxon>Betaproteobacteria</taxon>
        <taxon>Burkholderiales</taxon>
        <taxon>Burkholderiaceae</taxon>
        <taxon>Paraburkholderia</taxon>
    </lineage>
</organism>
<name>A0A6J5CEE0_9BURK</name>
<dbReference type="AlphaFoldDB" id="A0A6J5CEE0"/>